<comment type="caution">
    <text evidence="1">The sequence shown here is derived from an EMBL/GenBank/DDBJ whole genome shotgun (WGS) entry which is preliminary data.</text>
</comment>
<reference evidence="1 2" key="1">
    <citation type="submission" date="2019-11" db="EMBL/GenBank/DDBJ databases">
        <title>Whole genome sequence of Oryza granulata.</title>
        <authorList>
            <person name="Li W."/>
        </authorList>
    </citation>
    <scope>NUCLEOTIDE SEQUENCE [LARGE SCALE GENOMIC DNA]</scope>
    <source>
        <strain evidence="2">cv. Menghai</strain>
        <tissue evidence="1">Leaf</tissue>
    </source>
</reference>
<sequence length="87" mass="9894">MLAKVIKARRAREPIELLESPGVIWPTHINDREDSDFEQRLIEALSKPFSQGEYDKLYGLASQSSDGGTLNTQWNCWARSAIQAMEK</sequence>
<proteinExistence type="predicted"/>
<evidence type="ECO:0000313" key="2">
    <source>
        <dbReference type="Proteomes" id="UP000479710"/>
    </source>
</evidence>
<dbReference type="EMBL" id="SPHZ02000011">
    <property type="protein sequence ID" value="KAF0892861.1"/>
    <property type="molecule type" value="Genomic_DNA"/>
</dbReference>
<organism evidence="1 2">
    <name type="scientific">Oryza meyeriana var. granulata</name>
    <dbReference type="NCBI Taxonomy" id="110450"/>
    <lineage>
        <taxon>Eukaryota</taxon>
        <taxon>Viridiplantae</taxon>
        <taxon>Streptophyta</taxon>
        <taxon>Embryophyta</taxon>
        <taxon>Tracheophyta</taxon>
        <taxon>Spermatophyta</taxon>
        <taxon>Magnoliopsida</taxon>
        <taxon>Liliopsida</taxon>
        <taxon>Poales</taxon>
        <taxon>Poaceae</taxon>
        <taxon>BOP clade</taxon>
        <taxon>Oryzoideae</taxon>
        <taxon>Oryzeae</taxon>
        <taxon>Oryzinae</taxon>
        <taxon>Oryza</taxon>
        <taxon>Oryza meyeriana</taxon>
    </lineage>
</organism>
<accession>A0A6G1BYL3</accession>
<dbReference type="AlphaFoldDB" id="A0A6G1BYL3"/>
<name>A0A6G1BYL3_9ORYZ</name>
<evidence type="ECO:0000313" key="1">
    <source>
        <dbReference type="EMBL" id="KAF0892861.1"/>
    </source>
</evidence>
<keyword evidence="2" id="KW-1185">Reference proteome</keyword>
<dbReference type="OrthoDB" id="688750at2759"/>
<protein>
    <submittedName>
        <fullName evidence="1">Uncharacterized protein</fullName>
    </submittedName>
</protein>
<dbReference type="Proteomes" id="UP000479710">
    <property type="component" value="Unassembled WGS sequence"/>
</dbReference>
<gene>
    <name evidence="1" type="ORF">E2562_018644</name>
</gene>